<organism evidence="1">
    <name type="scientific">viral metagenome</name>
    <dbReference type="NCBI Taxonomy" id="1070528"/>
    <lineage>
        <taxon>unclassified sequences</taxon>
        <taxon>metagenomes</taxon>
        <taxon>organismal metagenomes</taxon>
    </lineage>
</organism>
<protein>
    <submittedName>
        <fullName evidence="1">Uncharacterized protein</fullName>
    </submittedName>
</protein>
<dbReference type="EMBL" id="MN739192">
    <property type="protein sequence ID" value="QHS92748.1"/>
    <property type="molecule type" value="Genomic_DNA"/>
</dbReference>
<reference evidence="1" key="1">
    <citation type="journal article" date="2020" name="Nature">
        <title>Giant virus diversity and host interactions through global metagenomics.</title>
        <authorList>
            <person name="Schulz F."/>
            <person name="Roux S."/>
            <person name="Paez-Espino D."/>
            <person name="Jungbluth S."/>
            <person name="Walsh D.A."/>
            <person name="Denef V.J."/>
            <person name="McMahon K.D."/>
            <person name="Konstantinidis K.T."/>
            <person name="Eloe-Fadrosh E.A."/>
            <person name="Kyrpides N.C."/>
            <person name="Woyke T."/>
        </authorList>
    </citation>
    <scope>NUCLEOTIDE SEQUENCE</scope>
    <source>
        <strain evidence="1">GVMAG-M-3300017651-5</strain>
    </source>
</reference>
<dbReference type="AlphaFoldDB" id="A0A6C0BMW1"/>
<proteinExistence type="predicted"/>
<name>A0A6C0BMW1_9ZZZZ</name>
<accession>A0A6C0BMW1</accession>
<sequence>MYSQDKIAQSIAQYSTDNEYINNMIDIVSSIDPEFRVGIYYRYSDLVDNVLQRGESCLIARIDDERDIVRLTQGGYGIVPIESSEECYILCVNEDPQDLMRACLPVLFRRYCFKLAAGTFRYRHSYGLESNWIKHMAQLLYCLGIQVDAARLSGEVNVTEDDRLMADIIRCCLNSLPRPDEDLESMLGLDTDSPVGINIGYSNDGVLRASLHIPETICQLNLDRISEYFNIEATVGVITVDAVYNRRLIDAKIYYELRSFRD</sequence>
<evidence type="ECO:0000313" key="1">
    <source>
        <dbReference type="EMBL" id="QHS92748.1"/>
    </source>
</evidence>